<dbReference type="InterPro" id="IPR032396">
    <property type="entry name" value="SAS-6_N"/>
</dbReference>
<keyword evidence="3 6" id="KW-0175">Coiled coil</keyword>
<dbReference type="PANTHER" id="PTHR44281:SF2">
    <property type="entry name" value="SPINDLE ASSEMBLY ABNORMAL PROTEIN 6 HOMOLOG"/>
    <property type="match status" value="1"/>
</dbReference>
<reference evidence="9 10" key="1">
    <citation type="journal article" date="2013" name="Nat. Genet.">
        <title>The genome of the hydatid tapeworm Echinococcus granulosus.</title>
        <authorList>
            <person name="Zheng H."/>
            <person name="Zhang W."/>
            <person name="Zhang L."/>
            <person name="Zhang Z."/>
            <person name="Li J."/>
            <person name="Lu G."/>
            <person name="Zhu Y."/>
            <person name="Wang Y."/>
            <person name="Huang Y."/>
            <person name="Liu J."/>
            <person name="Kang H."/>
            <person name="Chen J."/>
            <person name="Wang L."/>
            <person name="Chen A."/>
            <person name="Yu S."/>
            <person name="Gao Z."/>
            <person name="Jin L."/>
            <person name="Gu W."/>
            <person name="Wang Z."/>
            <person name="Zhao L."/>
            <person name="Shi B."/>
            <person name="Wen H."/>
            <person name="Lin R."/>
            <person name="Jones M.K."/>
            <person name="Brejova B."/>
            <person name="Vinar T."/>
            <person name="Zhao G."/>
            <person name="McManus D.P."/>
            <person name="Chen Z."/>
            <person name="Zhou Y."/>
            <person name="Wang S."/>
        </authorList>
    </citation>
    <scope>NUCLEOTIDE SEQUENCE [LARGE SCALE GENOMIC DNA]</scope>
</reference>
<dbReference type="GO" id="GO:0005813">
    <property type="term" value="C:centrosome"/>
    <property type="evidence" value="ECO:0007669"/>
    <property type="project" value="UniProtKB-SubCell"/>
</dbReference>
<evidence type="ECO:0000256" key="3">
    <source>
        <dbReference type="ARBA" id="ARBA00023054"/>
    </source>
</evidence>
<accession>W6UDL3</accession>
<proteinExistence type="predicted"/>
<evidence type="ECO:0000256" key="1">
    <source>
        <dbReference type="ARBA" id="ARBA00004300"/>
    </source>
</evidence>
<dbReference type="GeneID" id="36341937"/>
<protein>
    <submittedName>
        <fullName evidence="9">Spindle assembly abnormal protein</fullName>
    </submittedName>
</protein>
<organism evidence="9 10">
    <name type="scientific">Echinococcus granulosus</name>
    <name type="common">Hydatid tapeworm</name>
    <dbReference type="NCBI Taxonomy" id="6210"/>
    <lineage>
        <taxon>Eukaryota</taxon>
        <taxon>Metazoa</taxon>
        <taxon>Spiralia</taxon>
        <taxon>Lophotrochozoa</taxon>
        <taxon>Platyhelminthes</taxon>
        <taxon>Cestoda</taxon>
        <taxon>Eucestoda</taxon>
        <taxon>Cyclophyllidea</taxon>
        <taxon>Taeniidae</taxon>
        <taxon>Echinococcus</taxon>
        <taxon>Echinococcus granulosus group</taxon>
    </lineage>
</organism>
<dbReference type="RefSeq" id="XP_024350102.1">
    <property type="nucleotide sequence ID" value="XM_024495471.1"/>
</dbReference>
<name>W6UDL3_ECHGR</name>
<feature type="compositionally biased region" description="Polar residues" evidence="7">
    <location>
        <begin position="552"/>
        <end position="561"/>
    </location>
</feature>
<dbReference type="CDD" id="cd10142">
    <property type="entry name" value="HD_SAS6_N"/>
    <property type="match status" value="1"/>
</dbReference>
<dbReference type="KEGG" id="egl:EGR_06222"/>
<dbReference type="Pfam" id="PF16531">
    <property type="entry name" value="SAS-6_N"/>
    <property type="match status" value="1"/>
</dbReference>
<feature type="region of interest" description="Disordered" evidence="7">
    <location>
        <begin position="537"/>
        <end position="561"/>
    </location>
</feature>
<comment type="caution">
    <text evidence="9">The sequence shown here is derived from an EMBL/GenBank/DDBJ whole genome shotgun (WGS) entry which is preliminary data.</text>
</comment>
<comment type="subcellular location">
    <subcellularLocation>
        <location evidence="1">Cytoplasm</location>
        <location evidence="1">Cytoskeleton</location>
        <location evidence="1">Microtubule organizing center</location>
        <location evidence="1">Centrosome</location>
    </subcellularLocation>
</comment>
<feature type="region of interest" description="Disordered" evidence="7">
    <location>
        <begin position="677"/>
        <end position="709"/>
    </location>
</feature>
<dbReference type="STRING" id="6210.W6UDL3"/>
<evidence type="ECO:0000256" key="6">
    <source>
        <dbReference type="SAM" id="Coils"/>
    </source>
</evidence>
<dbReference type="CTD" id="36341937"/>
<keyword evidence="2" id="KW-0963">Cytoplasm</keyword>
<keyword evidence="5" id="KW-0131">Cell cycle</keyword>
<evidence type="ECO:0000256" key="4">
    <source>
        <dbReference type="ARBA" id="ARBA00023212"/>
    </source>
</evidence>
<evidence type="ECO:0000256" key="5">
    <source>
        <dbReference type="ARBA" id="ARBA00023306"/>
    </source>
</evidence>
<dbReference type="SUPFAM" id="SSF57997">
    <property type="entry name" value="Tropomyosin"/>
    <property type="match status" value="1"/>
</dbReference>
<sequence length="725" mass="80340">MPKFYNQDHVVFCGTKSAISSSFDFYRKKITVTVEQTSPSNTQVEKSLDISLTDDSDMYFLFTTKIFASDFQKLKEQQGLIVEYNAFGQMLADLLTKCLTEESNNSPRYILQFSETLEPHMLEIVETTDFRRLTHLAINFTAASDETLKAYLVSYIKRFKADHELTLEKFRHAESILSQQLASSSQMSNELKNKLEYMKESCQREVSDLKKQYESQMEQLTSSNYKTIELLKSKHSSELKTLQEAHKDEISCLRSKLESQASLLATNNICEDELKSQITALSKTLKESESTLNSVQSENDAQKSEILSLKVKIEQLQSNVSQVTAKHDSMESMFAIEQRRASSFESECGALRHQLRGIQEDLQKKVKQVEKLERLMKQQACEVTKANGIIKQLQKELKVTQNKTSAKDDFFSLKAKLRGQVATEQEKVLTAKESELEEVQTALQDLRDRLQAEEGRREQGEIQISRLQASLEEAKKTIENNENIISWLNRQISESYTRSWQQRLKSTGITVMPSYMADKQPPLPTLLPSQFSLNSKTKNESLSGGLKPITGPSATSPSPYHPLTSSPDFATGLATSVTSAMGGAGSVTLTTSGAGLGPRAYGASPAPLCRTGKENCLRSGSSITAPSVVTATNSNTVAMVPTAVASVPSTLNGITSEMAGLSVRPPQTLLLTRQQQPLHPDAKPLVNGTSVTSECESSLSRPPQSDQHQLSSLLSAYFPQAAGPS</sequence>
<evidence type="ECO:0000313" key="10">
    <source>
        <dbReference type="Proteomes" id="UP000019149"/>
    </source>
</evidence>
<dbReference type="AlphaFoldDB" id="W6UDL3"/>
<dbReference type="PANTHER" id="PTHR44281">
    <property type="entry name" value="SPINDLE ASSEMBLY ABNORMAL PROTEIN 6 HOMOLOG"/>
    <property type="match status" value="1"/>
</dbReference>
<feature type="coiled-coil region" evidence="6">
    <location>
        <begin position="192"/>
        <end position="219"/>
    </location>
</feature>
<dbReference type="OMA" id="KHDSMES"/>
<gene>
    <name evidence="9" type="ORF">EGR_06222</name>
</gene>
<dbReference type="InterPro" id="IPR038558">
    <property type="entry name" value="SAS-6_N_sf"/>
</dbReference>
<evidence type="ECO:0000313" key="9">
    <source>
        <dbReference type="EMBL" id="EUB58906.1"/>
    </source>
</evidence>
<evidence type="ECO:0000259" key="8">
    <source>
        <dbReference type="Pfam" id="PF16531"/>
    </source>
</evidence>
<dbReference type="Gene3D" id="2.170.210.20">
    <property type="entry name" value="Spindle assembly abnormal protein 6, N-terminal domain"/>
    <property type="match status" value="1"/>
</dbReference>
<feature type="domain" description="Spindle assembly abnormal protein 6 N-terminal" evidence="8">
    <location>
        <begin position="30"/>
        <end position="140"/>
    </location>
</feature>
<feature type="compositionally biased region" description="Polar residues" evidence="7">
    <location>
        <begin position="687"/>
        <end position="709"/>
    </location>
</feature>
<keyword evidence="4" id="KW-0206">Cytoskeleton</keyword>
<dbReference type="Proteomes" id="UP000019149">
    <property type="component" value="Unassembled WGS sequence"/>
</dbReference>
<evidence type="ECO:0000256" key="7">
    <source>
        <dbReference type="SAM" id="MobiDB-lite"/>
    </source>
</evidence>
<dbReference type="OrthoDB" id="49058at2759"/>
<keyword evidence="10" id="KW-1185">Reference proteome</keyword>
<dbReference type="EMBL" id="APAU02000053">
    <property type="protein sequence ID" value="EUB58906.1"/>
    <property type="molecule type" value="Genomic_DNA"/>
</dbReference>
<feature type="coiled-coil region" evidence="6">
    <location>
        <begin position="271"/>
        <end position="491"/>
    </location>
</feature>
<evidence type="ECO:0000256" key="2">
    <source>
        <dbReference type="ARBA" id="ARBA00022490"/>
    </source>
</evidence>